<keyword evidence="1" id="KW-0812">Transmembrane</keyword>
<protein>
    <submittedName>
        <fullName evidence="2">Uncharacterized protein</fullName>
    </submittedName>
</protein>
<feature type="transmembrane region" description="Helical" evidence="1">
    <location>
        <begin position="117"/>
        <end position="148"/>
    </location>
</feature>
<keyword evidence="1" id="KW-0472">Membrane</keyword>
<keyword evidence="1" id="KW-1133">Transmembrane helix</keyword>
<accession>A0A8D8UMJ7</accession>
<dbReference type="EMBL" id="HBUF01346540">
    <property type="protein sequence ID" value="CAG6709930.1"/>
    <property type="molecule type" value="Transcribed_RNA"/>
</dbReference>
<organism evidence="2">
    <name type="scientific">Cacopsylla melanoneura</name>
    <dbReference type="NCBI Taxonomy" id="428564"/>
    <lineage>
        <taxon>Eukaryota</taxon>
        <taxon>Metazoa</taxon>
        <taxon>Ecdysozoa</taxon>
        <taxon>Arthropoda</taxon>
        <taxon>Hexapoda</taxon>
        <taxon>Insecta</taxon>
        <taxon>Pterygota</taxon>
        <taxon>Neoptera</taxon>
        <taxon>Paraneoptera</taxon>
        <taxon>Hemiptera</taxon>
        <taxon>Sternorrhyncha</taxon>
        <taxon>Psylloidea</taxon>
        <taxon>Psyllidae</taxon>
        <taxon>Psyllinae</taxon>
        <taxon>Cacopsylla</taxon>
    </lineage>
</organism>
<evidence type="ECO:0000313" key="2">
    <source>
        <dbReference type="EMBL" id="CAG6709930.1"/>
    </source>
</evidence>
<dbReference type="EMBL" id="HBUF01346542">
    <property type="protein sequence ID" value="CAG6709932.1"/>
    <property type="molecule type" value="Transcribed_RNA"/>
</dbReference>
<dbReference type="AlphaFoldDB" id="A0A8D8UMJ7"/>
<reference evidence="2" key="1">
    <citation type="submission" date="2021-05" db="EMBL/GenBank/DDBJ databases">
        <authorList>
            <person name="Alioto T."/>
            <person name="Alioto T."/>
            <person name="Gomez Garrido J."/>
        </authorList>
    </citation>
    <scope>NUCLEOTIDE SEQUENCE</scope>
</reference>
<evidence type="ECO:0000256" key="1">
    <source>
        <dbReference type="SAM" id="Phobius"/>
    </source>
</evidence>
<name>A0A8D8UMJ7_9HEMI</name>
<proteinExistence type="predicted"/>
<sequence length="166" mass="18119">MQCTKYIQSLSDLYSVSDEISILLEEINHLEPNSYCAEDLQDFEIAGSQTGSRGGRGPGSIAELETPGDATTVHSWDSHAHYKHHLPGDSPTHSIFSGVVLVFDETHLKSSIGFIRLLLVVTSVLCAICMLTAGTAHLGVFIVFYFLFSGHLCPVCHSIAHIGRYL</sequence>
<dbReference type="EMBL" id="HBUF01346541">
    <property type="protein sequence ID" value="CAG6709931.1"/>
    <property type="molecule type" value="Transcribed_RNA"/>
</dbReference>